<keyword evidence="4" id="KW-0233">DNA recombination</keyword>
<keyword evidence="8" id="KW-1185">Reference proteome</keyword>
<dbReference type="Proteomes" id="UP000033101">
    <property type="component" value="Chromosome"/>
</dbReference>
<dbReference type="GO" id="GO:0003677">
    <property type="term" value="F:DNA binding"/>
    <property type="evidence" value="ECO:0007669"/>
    <property type="project" value="UniProtKB-KW"/>
</dbReference>
<dbReference type="Pfam" id="PF07282">
    <property type="entry name" value="Cas12f1-like_TNB"/>
    <property type="match status" value="1"/>
</dbReference>
<gene>
    <name evidence="7" type="ORF">MSHOH_0145</name>
</gene>
<dbReference type="GeneID" id="24829260"/>
<dbReference type="HOGENOM" id="CLU_1860709_0_0_2"/>
<dbReference type="InterPro" id="IPR010095">
    <property type="entry name" value="Cas12f1-like_TNB"/>
</dbReference>
<evidence type="ECO:0000256" key="1">
    <source>
        <dbReference type="ARBA" id="ARBA00008761"/>
    </source>
</evidence>
<keyword evidence="3" id="KW-0238">DNA-binding</keyword>
<dbReference type="RefSeq" id="WP_052730648.1">
    <property type="nucleotide sequence ID" value="NZ_BBCW01000006.1"/>
</dbReference>
<feature type="domain" description="Cas12f1-like TNB" evidence="6">
    <location>
        <begin position="83"/>
        <end position="119"/>
    </location>
</feature>
<organism evidence="7 8">
    <name type="scientific">Methanosarcina horonobensis HB-1 = JCM 15518</name>
    <dbReference type="NCBI Taxonomy" id="1434110"/>
    <lineage>
        <taxon>Archaea</taxon>
        <taxon>Methanobacteriati</taxon>
        <taxon>Methanobacteriota</taxon>
        <taxon>Stenosarchaea group</taxon>
        <taxon>Methanomicrobia</taxon>
        <taxon>Methanosarcinales</taxon>
        <taxon>Methanosarcinaceae</taxon>
        <taxon>Methanosarcina</taxon>
    </lineage>
</organism>
<feature type="domain" description="Probable transposase IS891/IS1136/IS1341" evidence="5">
    <location>
        <begin position="15"/>
        <end position="82"/>
    </location>
</feature>
<sequence length="137" mass="16085">MLVFSPLLHYQTELAFLTPRFYVQEEKELARANKRLSKAEKGTPERKKCLKTLRRVYEKISNKREDFVQKLSKNLVDNYDIICFEDCGMLVEKDLSERIHNCPFCGLSIDRDLNASINILRLGLQSVRKTDRYPSLK</sequence>
<dbReference type="EMBL" id="CP009516">
    <property type="protein sequence ID" value="AKB76628.1"/>
    <property type="molecule type" value="Genomic_DNA"/>
</dbReference>
<dbReference type="Pfam" id="PF01385">
    <property type="entry name" value="OrfB_IS605"/>
    <property type="match status" value="1"/>
</dbReference>
<evidence type="ECO:0000256" key="4">
    <source>
        <dbReference type="ARBA" id="ARBA00023172"/>
    </source>
</evidence>
<protein>
    <submittedName>
        <fullName evidence="7">Mobile element protein</fullName>
    </submittedName>
</protein>
<dbReference type="PATRIC" id="fig|1434110.4.peg.163"/>
<dbReference type="InterPro" id="IPR001959">
    <property type="entry name" value="Transposase"/>
</dbReference>
<dbReference type="OrthoDB" id="33505at2157"/>
<dbReference type="KEGG" id="mhor:MSHOH_0145"/>
<keyword evidence="2" id="KW-0815">Transposition</keyword>
<dbReference type="STRING" id="1434110.MSHOH_0145"/>
<dbReference type="GO" id="GO:0006310">
    <property type="term" value="P:DNA recombination"/>
    <property type="evidence" value="ECO:0007669"/>
    <property type="project" value="UniProtKB-KW"/>
</dbReference>
<accession>A0A0E3SBH2</accession>
<evidence type="ECO:0000256" key="3">
    <source>
        <dbReference type="ARBA" id="ARBA00023125"/>
    </source>
</evidence>
<comment type="similarity">
    <text evidence="1">In the C-terminal section; belongs to the transposase 35 family.</text>
</comment>
<evidence type="ECO:0000259" key="5">
    <source>
        <dbReference type="Pfam" id="PF01385"/>
    </source>
</evidence>
<evidence type="ECO:0000313" key="7">
    <source>
        <dbReference type="EMBL" id="AKB76628.1"/>
    </source>
</evidence>
<dbReference type="AlphaFoldDB" id="A0A0E3SBH2"/>
<evidence type="ECO:0000259" key="6">
    <source>
        <dbReference type="Pfam" id="PF07282"/>
    </source>
</evidence>
<name>A0A0E3SBH2_9EURY</name>
<dbReference type="GO" id="GO:0032196">
    <property type="term" value="P:transposition"/>
    <property type="evidence" value="ECO:0007669"/>
    <property type="project" value="UniProtKB-KW"/>
</dbReference>
<evidence type="ECO:0000313" key="8">
    <source>
        <dbReference type="Proteomes" id="UP000033101"/>
    </source>
</evidence>
<proteinExistence type="inferred from homology"/>
<reference evidence="7 8" key="1">
    <citation type="submission" date="2014-07" db="EMBL/GenBank/DDBJ databases">
        <title>Methanogenic archaea and the global carbon cycle.</title>
        <authorList>
            <person name="Henriksen J.R."/>
            <person name="Luke J."/>
            <person name="Reinhart S."/>
            <person name="Benedict M.N."/>
            <person name="Youngblut N.D."/>
            <person name="Metcalf M.E."/>
            <person name="Whitaker R.J."/>
            <person name="Metcalf W.W."/>
        </authorList>
    </citation>
    <scope>NUCLEOTIDE SEQUENCE [LARGE SCALE GENOMIC DNA]</scope>
    <source>
        <strain evidence="7 8">HB-1</strain>
    </source>
</reference>
<evidence type="ECO:0000256" key="2">
    <source>
        <dbReference type="ARBA" id="ARBA00022578"/>
    </source>
</evidence>